<dbReference type="PROSITE" id="PS50835">
    <property type="entry name" value="IG_LIKE"/>
    <property type="match status" value="3"/>
</dbReference>
<name>A0AAV8ZF72_9CUCU</name>
<keyword evidence="1" id="KW-0732">Signal</keyword>
<accession>A0AAV8ZF72</accession>
<dbReference type="GO" id="GO:0005886">
    <property type="term" value="C:plasma membrane"/>
    <property type="evidence" value="ECO:0007669"/>
    <property type="project" value="TreeGrafter"/>
</dbReference>
<dbReference type="InterPro" id="IPR050958">
    <property type="entry name" value="Cell_Adh-Cytoskel_Orgn"/>
</dbReference>
<feature type="domain" description="Ig-like" evidence="5">
    <location>
        <begin position="63"/>
        <end position="151"/>
    </location>
</feature>
<dbReference type="GO" id="GO:0050808">
    <property type="term" value="P:synapse organization"/>
    <property type="evidence" value="ECO:0007669"/>
    <property type="project" value="TreeGrafter"/>
</dbReference>
<dbReference type="FunFam" id="2.60.40.10:FF:000107">
    <property type="entry name" value="Myosin, light chain kinase a"/>
    <property type="match status" value="1"/>
</dbReference>
<dbReference type="GO" id="GO:0043025">
    <property type="term" value="C:neuronal cell body"/>
    <property type="evidence" value="ECO:0007669"/>
    <property type="project" value="TreeGrafter"/>
</dbReference>
<dbReference type="PANTHER" id="PTHR45080:SF8">
    <property type="entry name" value="IG-LIKE DOMAIN-CONTAINING PROTEIN"/>
    <property type="match status" value="1"/>
</dbReference>
<feature type="region of interest" description="Disordered" evidence="4">
    <location>
        <begin position="21"/>
        <end position="47"/>
    </location>
</feature>
<feature type="compositionally biased region" description="Low complexity" evidence="4">
    <location>
        <begin position="24"/>
        <end position="38"/>
    </location>
</feature>
<protein>
    <recommendedName>
        <fullName evidence="5">Ig-like domain-containing protein</fullName>
    </recommendedName>
</protein>
<dbReference type="InterPro" id="IPR036179">
    <property type="entry name" value="Ig-like_dom_sf"/>
</dbReference>
<dbReference type="FunFam" id="2.60.40.10:FF:000612">
    <property type="entry name" value="palladin isoform X1"/>
    <property type="match status" value="1"/>
</dbReference>
<keyword evidence="2" id="KW-1015">Disulfide bond</keyword>
<feature type="domain" description="Ig-like" evidence="5">
    <location>
        <begin position="271"/>
        <end position="361"/>
    </location>
</feature>
<dbReference type="GO" id="GO:0030424">
    <property type="term" value="C:axon"/>
    <property type="evidence" value="ECO:0007669"/>
    <property type="project" value="TreeGrafter"/>
</dbReference>
<dbReference type="Gene3D" id="2.60.40.10">
    <property type="entry name" value="Immunoglobulins"/>
    <property type="match status" value="3"/>
</dbReference>
<sequence length="378" mass="42325">MHFQKRKENLLSQQLVRPPCLLDTSTPISTPRTTPNRSVSPRPRHREILSTESRMRRMRATAPKFYAYPHNRVAEEGETVRFQCAVAGHPDPWVTWEKDGRIVTPSARLTISEKEDLRILEIKKVTTSDSGVYKIILENDVGRVEASAKLDVIGHRLVVSRGIRARSLSPRTAPTYSRGLIGASARLGSRARLYCDIRAVPTPFLRWYKDGVPLEESKKYSSSYDGKVAALEIENIKAEDAGLYTCVAKNKNGSAETGAQLEVFKEENFPPEIIEGLPKKLNEVEGNSVVLKVQAIGTQPFDVVWMKDGCILPDCGDFRQVTMSNGVISLYLPDAFSQDSGDYRCEIYNMYGDAFSTCHLTVHGKQATNKIPKMYILS</sequence>
<dbReference type="SUPFAM" id="SSF48726">
    <property type="entry name" value="Immunoglobulin"/>
    <property type="match status" value="3"/>
</dbReference>
<dbReference type="GO" id="GO:0008046">
    <property type="term" value="F:axon guidance receptor activity"/>
    <property type="evidence" value="ECO:0007669"/>
    <property type="project" value="TreeGrafter"/>
</dbReference>
<feature type="domain" description="Ig-like" evidence="5">
    <location>
        <begin position="170"/>
        <end position="262"/>
    </location>
</feature>
<evidence type="ECO:0000256" key="4">
    <source>
        <dbReference type="SAM" id="MobiDB-lite"/>
    </source>
</evidence>
<dbReference type="PANTHER" id="PTHR45080">
    <property type="entry name" value="CONTACTIN 5"/>
    <property type="match status" value="1"/>
</dbReference>
<evidence type="ECO:0000259" key="5">
    <source>
        <dbReference type="PROSITE" id="PS50835"/>
    </source>
</evidence>
<comment type="caution">
    <text evidence="6">The sequence shown here is derived from an EMBL/GenBank/DDBJ whole genome shotgun (WGS) entry which is preliminary data.</text>
</comment>
<dbReference type="InterPro" id="IPR013783">
    <property type="entry name" value="Ig-like_fold"/>
</dbReference>
<dbReference type="GO" id="GO:0007156">
    <property type="term" value="P:homophilic cell adhesion via plasma membrane adhesion molecules"/>
    <property type="evidence" value="ECO:0007669"/>
    <property type="project" value="TreeGrafter"/>
</dbReference>
<dbReference type="InterPro" id="IPR013098">
    <property type="entry name" value="Ig_I-set"/>
</dbReference>
<dbReference type="Proteomes" id="UP001162156">
    <property type="component" value="Unassembled WGS sequence"/>
</dbReference>
<evidence type="ECO:0000256" key="1">
    <source>
        <dbReference type="ARBA" id="ARBA00022729"/>
    </source>
</evidence>
<dbReference type="InterPro" id="IPR007110">
    <property type="entry name" value="Ig-like_dom"/>
</dbReference>
<dbReference type="SMART" id="SM00409">
    <property type="entry name" value="IG"/>
    <property type="match status" value="3"/>
</dbReference>
<reference evidence="6" key="1">
    <citation type="journal article" date="2023" name="Insect Mol. Biol.">
        <title>Genome sequencing provides insights into the evolution of gene families encoding plant cell wall-degrading enzymes in longhorned beetles.</title>
        <authorList>
            <person name="Shin N.R."/>
            <person name="Okamura Y."/>
            <person name="Kirsch R."/>
            <person name="Pauchet Y."/>
        </authorList>
    </citation>
    <scope>NUCLEOTIDE SEQUENCE</scope>
    <source>
        <strain evidence="6">RBIC_L_NR</strain>
    </source>
</reference>
<dbReference type="AlphaFoldDB" id="A0AAV8ZF72"/>
<gene>
    <name evidence="6" type="ORF">NQ314_005687</name>
</gene>
<dbReference type="Pfam" id="PF07679">
    <property type="entry name" value="I-set"/>
    <property type="match status" value="3"/>
</dbReference>
<proteinExistence type="predicted"/>
<keyword evidence="7" id="KW-1185">Reference proteome</keyword>
<dbReference type="SMART" id="SM00408">
    <property type="entry name" value="IGc2"/>
    <property type="match status" value="3"/>
</dbReference>
<keyword evidence="3" id="KW-0393">Immunoglobulin domain</keyword>
<evidence type="ECO:0000313" key="6">
    <source>
        <dbReference type="EMBL" id="KAJ8962970.1"/>
    </source>
</evidence>
<organism evidence="6 7">
    <name type="scientific">Rhamnusium bicolor</name>
    <dbReference type="NCBI Taxonomy" id="1586634"/>
    <lineage>
        <taxon>Eukaryota</taxon>
        <taxon>Metazoa</taxon>
        <taxon>Ecdysozoa</taxon>
        <taxon>Arthropoda</taxon>
        <taxon>Hexapoda</taxon>
        <taxon>Insecta</taxon>
        <taxon>Pterygota</taxon>
        <taxon>Neoptera</taxon>
        <taxon>Endopterygota</taxon>
        <taxon>Coleoptera</taxon>
        <taxon>Polyphaga</taxon>
        <taxon>Cucujiformia</taxon>
        <taxon>Chrysomeloidea</taxon>
        <taxon>Cerambycidae</taxon>
        <taxon>Lepturinae</taxon>
        <taxon>Rhagiini</taxon>
        <taxon>Rhamnusium</taxon>
    </lineage>
</organism>
<evidence type="ECO:0000256" key="2">
    <source>
        <dbReference type="ARBA" id="ARBA00023157"/>
    </source>
</evidence>
<dbReference type="InterPro" id="IPR003598">
    <property type="entry name" value="Ig_sub2"/>
</dbReference>
<dbReference type="EMBL" id="JANEYF010001578">
    <property type="protein sequence ID" value="KAJ8962970.1"/>
    <property type="molecule type" value="Genomic_DNA"/>
</dbReference>
<evidence type="ECO:0000313" key="7">
    <source>
        <dbReference type="Proteomes" id="UP001162156"/>
    </source>
</evidence>
<evidence type="ECO:0000256" key="3">
    <source>
        <dbReference type="ARBA" id="ARBA00023319"/>
    </source>
</evidence>
<dbReference type="FunFam" id="2.60.40.10:FF:001452">
    <property type="entry name" value="Uncharacterized protein, isoform F"/>
    <property type="match status" value="1"/>
</dbReference>
<dbReference type="InterPro" id="IPR003599">
    <property type="entry name" value="Ig_sub"/>
</dbReference>